<dbReference type="Gene3D" id="1.10.10.60">
    <property type="entry name" value="Homeodomain-like"/>
    <property type="match status" value="2"/>
</dbReference>
<dbReference type="GO" id="GO:0000981">
    <property type="term" value="F:DNA-binding transcription factor activity, RNA polymerase II-specific"/>
    <property type="evidence" value="ECO:0000318"/>
    <property type="project" value="GO_Central"/>
</dbReference>
<protein>
    <submittedName>
        <fullName evidence="3">Myb-like DNA-binding domain containing protein</fullName>
    </submittedName>
</protein>
<dbReference type="CDD" id="cd00167">
    <property type="entry name" value="SANT"/>
    <property type="match status" value="2"/>
</dbReference>
<evidence type="ECO:0000259" key="1">
    <source>
        <dbReference type="PROSITE" id="PS50090"/>
    </source>
</evidence>
<dbReference type="GO" id="GO:0000978">
    <property type="term" value="F:RNA polymerase II cis-regulatory region sequence-specific DNA binding"/>
    <property type="evidence" value="ECO:0000318"/>
    <property type="project" value="GO_Central"/>
</dbReference>
<reference evidence="3" key="2">
    <citation type="journal article" date="2007" name="Science">
        <title>Draft genome sequence of the sexually transmitted pathogen Trichomonas vaginalis.</title>
        <authorList>
            <person name="Carlton J.M."/>
            <person name="Hirt R.P."/>
            <person name="Silva J.C."/>
            <person name="Delcher A.L."/>
            <person name="Schatz M."/>
            <person name="Zhao Q."/>
            <person name="Wortman J.R."/>
            <person name="Bidwell S.L."/>
            <person name="Alsmark U.C.M."/>
            <person name="Besteiro S."/>
            <person name="Sicheritz-Ponten T."/>
            <person name="Noel C.J."/>
            <person name="Dacks J.B."/>
            <person name="Foster P.G."/>
            <person name="Simillion C."/>
            <person name="Van de Peer Y."/>
            <person name="Miranda-Saavedra D."/>
            <person name="Barton G.J."/>
            <person name="Westrop G.D."/>
            <person name="Mueller S."/>
            <person name="Dessi D."/>
            <person name="Fiori P.L."/>
            <person name="Ren Q."/>
            <person name="Paulsen I."/>
            <person name="Zhang H."/>
            <person name="Bastida-Corcuera F.D."/>
            <person name="Simoes-Barbosa A."/>
            <person name="Brown M.T."/>
            <person name="Hayes R.D."/>
            <person name="Mukherjee M."/>
            <person name="Okumura C.Y."/>
            <person name="Schneider R."/>
            <person name="Smith A.J."/>
            <person name="Vanacova S."/>
            <person name="Villalvazo M."/>
            <person name="Haas B.J."/>
            <person name="Pertea M."/>
            <person name="Feldblyum T.V."/>
            <person name="Utterback T.R."/>
            <person name="Shu C.L."/>
            <person name="Osoegawa K."/>
            <person name="de Jong P.J."/>
            <person name="Hrdy I."/>
            <person name="Horvathova L."/>
            <person name="Zubacova Z."/>
            <person name="Dolezal P."/>
            <person name="Malik S.B."/>
            <person name="Logsdon J.M. Jr."/>
            <person name="Henze K."/>
            <person name="Gupta A."/>
            <person name="Wang C.C."/>
            <person name="Dunne R.L."/>
            <person name="Upcroft J.A."/>
            <person name="Upcroft P."/>
            <person name="White O."/>
            <person name="Salzberg S.L."/>
            <person name="Tang P."/>
            <person name="Chiu C.-H."/>
            <person name="Lee Y.-S."/>
            <person name="Embley T.M."/>
            <person name="Coombs G.H."/>
            <person name="Mottram J.C."/>
            <person name="Tachezy J."/>
            <person name="Fraser-Liggett C.M."/>
            <person name="Johnson P.J."/>
        </authorList>
    </citation>
    <scope>NUCLEOTIDE SEQUENCE [LARGE SCALE GENOMIC DNA]</scope>
    <source>
        <strain evidence="3">G3</strain>
    </source>
</reference>
<dbReference type="GO" id="GO:0005634">
    <property type="term" value="C:nucleus"/>
    <property type="evidence" value="ECO:0000318"/>
    <property type="project" value="GO_Central"/>
</dbReference>
<dbReference type="SMART" id="SM00717">
    <property type="entry name" value="SANT"/>
    <property type="match status" value="2"/>
</dbReference>
<dbReference type="eggNOG" id="KOG0048">
    <property type="taxonomic scope" value="Eukaryota"/>
</dbReference>
<keyword evidence="3" id="KW-0238">DNA-binding</keyword>
<dbReference type="GO" id="GO:0006355">
    <property type="term" value="P:regulation of DNA-templated transcription"/>
    <property type="evidence" value="ECO:0000318"/>
    <property type="project" value="GO_Central"/>
</dbReference>
<feature type="domain" description="HTH myb-type" evidence="2">
    <location>
        <begin position="64"/>
        <end position="118"/>
    </location>
</feature>
<feature type="domain" description="HTH myb-type" evidence="2">
    <location>
        <begin position="14"/>
        <end position="63"/>
    </location>
</feature>
<accession>A2DFP7</accession>
<dbReference type="InParanoid" id="A2DFP7"/>
<dbReference type="InterPro" id="IPR017930">
    <property type="entry name" value="Myb_dom"/>
</dbReference>
<reference evidence="3" key="1">
    <citation type="submission" date="2006-10" db="EMBL/GenBank/DDBJ databases">
        <authorList>
            <person name="Amadeo P."/>
            <person name="Zhao Q."/>
            <person name="Wortman J."/>
            <person name="Fraser-Liggett C."/>
            <person name="Carlton J."/>
        </authorList>
    </citation>
    <scope>NUCLEOTIDE SEQUENCE</scope>
    <source>
        <strain evidence="3">G3</strain>
    </source>
</reference>
<dbReference type="InterPro" id="IPR050560">
    <property type="entry name" value="MYB_TF"/>
</dbReference>
<dbReference type="InterPro" id="IPR001005">
    <property type="entry name" value="SANT/Myb"/>
</dbReference>
<dbReference type="SUPFAM" id="SSF46689">
    <property type="entry name" value="Homeodomain-like"/>
    <property type="match status" value="1"/>
</dbReference>
<dbReference type="RefSeq" id="XP_001581736.1">
    <property type="nucleotide sequence ID" value="XM_001581686.1"/>
</dbReference>
<gene>
    <name evidence="3" type="ORF">TVAG_391340</name>
</gene>
<dbReference type="OrthoDB" id="2143914at2759"/>
<dbReference type="PROSITE" id="PS50090">
    <property type="entry name" value="MYB_LIKE"/>
    <property type="match status" value="2"/>
</dbReference>
<dbReference type="Proteomes" id="UP000001542">
    <property type="component" value="Unassembled WGS sequence"/>
</dbReference>
<dbReference type="Pfam" id="PF13921">
    <property type="entry name" value="Myb_DNA-bind_6"/>
    <property type="match status" value="1"/>
</dbReference>
<dbReference type="KEGG" id="tva:5466294"/>
<dbReference type="AlphaFoldDB" id="A2DFP7"/>
<organism evidence="3 4">
    <name type="scientific">Trichomonas vaginalis (strain ATCC PRA-98 / G3)</name>
    <dbReference type="NCBI Taxonomy" id="412133"/>
    <lineage>
        <taxon>Eukaryota</taxon>
        <taxon>Metamonada</taxon>
        <taxon>Parabasalia</taxon>
        <taxon>Trichomonadida</taxon>
        <taxon>Trichomonadidae</taxon>
        <taxon>Trichomonas</taxon>
    </lineage>
</organism>
<evidence type="ECO:0000259" key="2">
    <source>
        <dbReference type="PROSITE" id="PS51294"/>
    </source>
</evidence>
<evidence type="ECO:0000313" key="3">
    <source>
        <dbReference type="EMBL" id="EAY20750.1"/>
    </source>
</evidence>
<feature type="domain" description="Myb-like" evidence="1">
    <location>
        <begin position="64"/>
        <end position="114"/>
    </location>
</feature>
<name>A2DFP7_TRIV3</name>
<dbReference type="PROSITE" id="PS51294">
    <property type="entry name" value="HTH_MYB"/>
    <property type="match status" value="2"/>
</dbReference>
<dbReference type="SMR" id="A2DFP7"/>
<dbReference type="PANTHER" id="PTHR45614">
    <property type="entry name" value="MYB PROTEIN-RELATED"/>
    <property type="match status" value="1"/>
</dbReference>
<dbReference type="PANTHER" id="PTHR45614:SF253">
    <property type="entry name" value="CHROMOSOME UNDETERMINED SCAFFOLD_38, WHOLE GENOME SHOTGUN SEQUENCE"/>
    <property type="match status" value="1"/>
</dbReference>
<dbReference type="EMBL" id="DS113195">
    <property type="protein sequence ID" value="EAY20750.1"/>
    <property type="molecule type" value="Genomic_DNA"/>
</dbReference>
<dbReference type="VEuPathDB" id="TrichDB:TVAGG3_0323540"/>
<dbReference type="VEuPathDB" id="TrichDB:TVAG_391340"/>
<dbReference type="InterPro" id="IPR009057">
    <property type="entry name" value="Homeodomain-like_sf"/>
</dbReference>
<feature type="domain" description="Myb-like" evidence="1">
    <location>
        <begin position="9"/>
        <end position="63"/>
    </location>
</feature>
<proteinExistence type="predicted"/>
<sequence length="187" mass="22509">MDKALTERQTKNTKNPFTAEEDKKLTDLVKFFSRKKDINWTYISQQMQSRNARQCKDRWTNYLDNRVNHKDFTPDENHFLLQKVDELGKKWKKIAALMKNRTDVMLKSQYRKLMRRNANVDNVYGLCMEAYSTRRKSQKSKNIVPKIENETDEKAEFDIFEFHEIDQLDLIPQEYPEDLLLNDTYNI</sequence>
<dbReference type="STRING" id="5722.A2DFP7"/>
<evidence type="ECO:0000313" key="4">
    <source>
        <dbReference type="Proteomes" id="UP000001542"/>
    </source>
</evidence>
<keyword evidence="4" id="KW-1185">Reference proteome</keyword>